<dbReference type="PANTHER" id="PTHR43293">
    <property type="entry name" value="ACETATE COA-TRANSFERASE YDIF"/>
    <property type="match status" value="1"/>
</dbReference>
<dbReference type="Pfam" id="PF01144">
    <property type="entry name" value="CoA_trans"/>
    <property type="match status" value="1"/>
</dbReference>
<dbReference type="Proteomes" id="UP001652445">
    <property type="component" value="Unassembled WGS sequence"/>
</dbReference>
<dbReference type="GO" id="GO:0016740">
    <property type="term" value="F:transferase activity"/>
    <property type="evidence" value="ECO:0007669"/>
    <property type="project" value="UniProtKB-KW"/>
</dbReference>
<comment type="caution">
    <text evidence="4">The sequence shown here is derived from an EMBL/GenBank/DDBJ whole genome shotgun (WGS) entry which is preliminary data.</text>
</comment>
<name>A0ABT2ULQ2_9BACL</name>
<dbReference type="Gene3D" id="3.40.1080.10">
    <property type="entry name" value="Glutaconate Coenzyme A-transferase"/>
    <property type="match status" value="2"/>
</dbReference>
<dbReference type="PIRSF" id="PIRSF000858">
    <property type="entry name" value="SCOT-t"/>
    <property type="match status" value="1"/>
</dbReference>
<dbReference type="SUPFAM" id="SSF100950">
    <property type="entry name" value="NagB/RpiA/CoA transferase-like"/>
    <property type="match status" value="2"/>
</dbReference>
<dbReference type="RefSeq" id="WP_262686518.1">
    <property type="nucleotide sequence ID" value="NZ_JAOQIO010000094.1"/>
</dbReference>
<keyword evidence="2 3" id="KW-0808">Transferase</keyword>
<dbReference type="InterPro" id="IPR037171">
    <property type="entry name" value="NagB/RpiA_transferase-like"/>
</dbReference>
<evidence type="ECO:0000313" key="5">
    <source>
        <dbReference type="Proteomes" id="UP001652445"/>
    </source>
</evidence>
<evidence type="ECO:0000256" key="1">
    <source>
        <dbReference type="ARBA" id="ARBA00007154"/>
    </source>
</evidence>
<gene>
    <name evidence="4" type="ORF">OB236_25985</name>
</gene>
<dbReference type="SMART" id="SM00882">
    <property type="entry name" value="CoA_trans"/>
    <property type="match status" value="1"/>
</dbReference>
<organism evidence="4 5">
    <name type="scientific">Paenibacillus baimaensis</name>
    <dbReference type="NCBI Taxonomy" id="2982185"/>
    <lineage>
        <taxon>Bacteria</taxon>
        <taxon>Bacillati</taxon>
        <taxon>Bacillota</taxon>
        <taxon>Bacilli</taxon>
        <taxon>Bacillales</taxon>
        <taxon>Paenibacillaceae</taxon>
        <taxon>Paenibacillus</taxon>
    </lineage>
</organism>
<protein>
    <submittedName>
        <fullName evidence="4">Acyl CoA:acetate/3-ketoacid CoA transferase</fullName>
    </submittedName>
</protein>
<proteinExistence type="inferred from homology"/>
<dbReference type="PANTHER" id="PTHR43293:SF1">
    <property type="entry name" value="ACETATE COA-TRANSFERASE YDIF"/>
    <property type="match status" value="1"/>
</dbReference>
<evidence type="ECO:0000256" key="2">
    <source>
        <dbReference type="ARBA" id="ARBA00022679"/>
    </source>
</evidence>
<dbReference type="EMBL" id="JAOQIO010000094">
    <property type="protein sequence ID" value="MCU6795568.1"/>
    <property type="molecule type" value="Genomic_DNA"/>
</dbReference>
<reference evidence="4 5" key="1">
    <citation type="submission" date="2022-09" db="EMBL/GenBank/DDBJ databases">
        <authorList>
            <person name="Han X.L."/>
            <person name="Wang Q."/>
            <person name="Lu T."/>
        </authorList>
    </citation>
    <scope>NUCLEOTIDE SEQUENCE [LARGE SCALE GENOMIC DNA]</scope>
    <source>
        <strain evidence="4 5">WQ 127069</strain>
    </source>
</reference>
<comment type="similarity">
    <text evidence="1 3">Belongs to the 3-oxoacid CoA-transferase family.</text>
</comment>
<evidence type="ECO:0000256" key="3">
    <source>
        <dbReference type="PIRNR" id="PIRNR000858"/>
    </source>
</evidence>
<evidence type="ECO:0000313" key="4">
    <source>
        <dbReference type="EMBL" id="MCU6795568.1"/>
    </source>
</evidence>
<accession>A0ABT2ULQ2</accession>
<dbReference type="InterPro" id="IPR004165">
    <property type="entry name" value="CoA_trans_fam_I"/>
</dbReference>
<sequence>MVQIIKTEEAAALIKDNDTLWIGGSGGGHAVPEKLIEGLEGRFVKSGFPRSLTCAHAVGIGDWKEAGMNRLAHSGLIKRSICGTLTNSPRIADMALSGEIESYTFPQGVLSQLTREMAGGRPGLITTTGLHTFIDPRLQGGQQGSKRGPDLVEVVEIDNKEYLRYKTIKIDVAFIRATTADEKGNLTMEHEAVFGENLSIATAARRTGGIVIAQVERLTKNGTLQGKQVKVPGILVDYIVVDKEPWQTYVTKFDPAYAGYIHKLDSEIAVLPLDSRKIIARRAAMELFKDAVVNLGFGVANGISLVAAEEGFYNDLTLTVEQGLIGGVPALGNDAGAATNYEAMIDQPYQFDFYDSGGLDLAFLSFAEVDRHGNVNVSRFGNKIVGPGGFINITQNAKKVFFLGTLTAGKSDVRIEDGKLVIHQDGSIKKFIQDVEQITWSGGYALERQQTAKYITERAVFDLTPDGIMLMEIAPGVDIQCDVLDKIDFPVIVPSEVPLMDARIFNANQMNLKDELKGKEAR</sequence>
<keyword evidence="5" id="KW-1185">Reference proteome</keyword>
<dbReference type="InterPro" id="IPR014388">
    <property type="entry name" value="3-oxoacid_CoA-transferase"/>
</dbReference>